<dbReference type="STRING" id="155974.SAMN04487818_105283"/>
<feature type="transmembrane region" description="Helical" evidence="2">
    <location>
        <begin position="55"/>
        <end position="73"/>
    </location>
</feature>
<sequence>MPHTDLLEAEDEDRVELPRSLRVRVLAVAAVGPLLTGYAAVAAVLALVTAIAPRALFTTSGVLAAAVPGWLGAHQVPVRIEGHELGALPLLPTLLVLVLAWRTAAAAADRLSVETPREAGQVVGAIVGAHAVAGLSLALLCSDGTVTIDPLAGLYYPALLSGIAAVAGVLPRAGLSHMLSDRMDAIALRGLRAGLLAVAALLASGAVVLTLALALSFPTVKQLFAVEGIGGGIGMLLLSLGYLPNAVVAATAFSAGPGFSLGSVVVSPVDFHGGAVPPLPLLGALPEHGQAWWLLLFAFPAAVGTLVGWVLREVDESPAVRVRAVVVASVVVAMAFAVLGGAAGGALGGGPFHPLDLRAAWLSVALVAWVALPGAVVAWTAGPQPVRAEPVPDEDSDLDDTVESSESSESEDPEAEPDDAEDADGLETADGESAEVEDVADPDTDPTGPDPDPADDGEDRGGAEEPVASADTGDEQASGR</sequence>
<feature type="transmembrane region" description="Helical" evidence="2">
    <location>
        <begin position="195"/>
        <end position="217"/>
    </location>
</feature>
<feature type="transmembrane region" description="Helical" evidence="2">
    <location>
        <begin position="223"/>
        <end position="243"/>
    </location>
</feature>
<gene>
    <name evidence="3" type="ORF">SAMN04487818_105283</name>
</gene>
<feature type="transmembrane region" description="Helical" evidence="2">
    <location>
        <begin position="154"/>
        <end position="175"/>
    </location>
</feature>
<feature type="transmembrane region" description="Helical" evidence="2">
    <location>
        <begin position="25"/>
        <end position="48"/>
    </location>
</feature>
<reference evidence="4" key="1">
    <citation type="submission" date="2016-10" db="EMBL/GenBank/DDBJ databases">
        <authorList>
            <person name="Varghese N."/>
            <person name="Submissions S."/>
        </authorList>
    </citation>
    <scope>NUCLEOTIDE SEQUENCE [LARGE SCALE GENOMIC DNA]</scope>
    <source>
        <strain evidence="4">DSM 44260</strain>
    </source>
</reference>
<name>A0A1H9S5H4_9PSEU</name>
<feature type="transmembrane region" description="Helical" evidence="2">
    <location>
        <begin position="291"/>
        <end position="312"/>
    </location>
</feature>
<dbReference type="EMBL" id="FOGI01000005">
    <property type="protein sequence ID" value="SER80234.1"/>
    <property type="molecule type" value="Genomic_DNA"/>
</dbReference>
<dbReference type="Proteomes" id="UP000199051">
    <property type="component" value="Unassembled WGS sequence"/>
</dbReference>
<evidence type="ECO:0000256" key="1">
    <source>
        <dbReference type="SAM" id="MobiDB-lite"/>
    </source>
</evidence>
<evidence type="ECO:0000313" key="4">
    <source>
        <dbReference type="Proteomes" id="UP000199051"/>
    </source>
</evidence>
<feature type="transmembrane region" description="Helical" evidence="2">
    <location>
        <begin position="324"/>
        <end position="347"/>
    </location>
</feature>
<dbReference type="AlphaFoldDB" id="A0A1H9S5H4"/>
<organism evidence="3 4">
    <name type="scientific">Actinokineospora terrae</name>
    <dbReference type="NCBI Taxonomy" id="155974"/>
    <lineage>
        <taxon>Bacteria</taxon>
        <taxon>Bacillati</taxon>
        <taxon>Actinomycetota</taxon>
        <taxon>Actinomycetes</taxon>
        <taxon>Pseudonocardiales</taxon>
        <taxon>Pseudonocardiaceae</taxon>
        <taxon>Actinokineospora</taxon>
    </lineage>
</organism>
<feature type="transmembrane region" description="Helical" evidence="2">
    <location>
        <begin position="122"/>
        <end position="142"/>
    </location>
</feature>
<evidence type="ECO:0000256" key="2">
    <source>
        <dbReference type="SAM" id="Phobius"/>
    </source>
</evidence>
<keyword evidence="2" id="KW-0812">Transmembrane</keyword>
<dbReference type="InterPro" id="IPR045931">
    <property type="entry name" value="DUF6350"/>
</dbReference>
<feature type="transmembrane region" description="Helical" evidence="2">
    <location>
        <begin position="359"/>
        <end position="379"/>
    </location>
</feature>
<feature type="compositionally biased region" description="Acidic residues" evidence="1">
    <location>
        <begin position="391"/>
        <end position="444"/>
    </location>
</feature>
<keyword evidence="2" id="KW-1133">Transmembrane helix</keyword>
<proteinExistence type="predicted"/>
<keyword evidence="2" id="KW-0472">Membrane</keyword>
<protein>
    <submittedName>
        <fullName evidence="3">Uncharacterized protein</fullName>
    </submittedName>
</protein>
<feature type="transmembrane region" description="Helical" evidence="2">
    <location>
        <begin position="85"/>
        <end position="101"/>
    </location>
</feature>
<accession>A0A1H9S5H4</accession>
<dbReference type="RefSeq" id="WP_092777864.1">
    <property type="nucleotide sequence ID" value="NZ_FOGI01000005.1"/>
</dbReference>
<evidence type="ECO:0000313" key="3">
    <source>
        <dbReference type="EMBL" id="SER80234.1"/>
    </source>
</evidence>
<feature type="region of interest" description="Disordered" evidence="1">
    <location>
        <begin position="385"/>
        <end position="480"/>
    </location>
</feature>
<dbReference type="Pfam" id="PF19877">
    <property type="entry name" value="DUF6350"/>
    <property type="match status" value="1"/>
</dbReference>
<keyword evidence="4" id="KW-1185">Reference proteome</keyword>